<keyword evidence="1" id="KW-0472">Membrane</keyword>
<feature type="transmembrane region" description="Helical" evidence="1">
    <location>
        <begin position="6"/>
        <end position="25"/>
    </location>
</feature>
<evidence type="ECO:0008006" key="4">
    <source>
        <dbReference type="Google" id="ProtNLM"/>
    </source>
</evidence>
<sequence length="216" mass="25134">MKKSTIITAIIIVVSLLYLAWVFYVDSTLKIQSVYWLRGKLAGMAIMYVVLIINLYYDNDRTKLSKTASACILLFWPIVYGYREISKYNRYVCQDQFGLIYNKVRQKLGTPQIPANWEIEYRTDYSVTWRAKDTTIGHQIKRISIDSACRVLYEDDDYKLGYNNSDKSSMLISTRYTHGKGGDSIFYYYNPGDSSRLISKQKADSIFAAKKINRDY</sequence>
<comment type="caution">
    <text evidence="2">The sequence shown here is derived from an EMBL/GenBank/DDBJ whole genome shotgun (WGS) entry which is preliminary data.</text>
</comment>
<dbReference type="Proteomes" id="UP001500742">
    <property type="component" value="Unassembled WGS sequence"/>
</dbReference>
<organism evidence="2 3">
    <name type="scientific">Mucilaginibacter dorajii</name>
    <dbReference type="NCBI Taxonomy" id="692994"/>
    <lineage>
        <taxon>Bacteria</taxon>
        <taxon>Pseudomonadati</taxon>
        <taxon>Bacteroidota</taxon>
        <taxon>Sphingobacteriia</taxon>
        <taxon>Sphingobacteriales</taxon>
        <taxon>Sphingobacteriaceae</taxon>
        <taxon>Mucilaginibacter</taxon>
    </lineage>
</organism>
<evidence type="ECO:0000313" key="3">
    <source>
        <dbReference type="Proteomes" id="UP001500742"/>
    </source>
</evidence>
<accession>A0ABP7Q1C3</accession>
<evidence type="ECO:0000256" key="1">
    <source>
        <dbReference type="SAM" id="Phobius"/>
    </source>
</evidence>
<name>A0ABP7Q1C3_9SPHI</name>
<keyword evidence="3" id="KW-1185">Reference proteome</keyword>
<proteinExistence type="predicted"/>
<reference evidence="3" key="1">
    <citation type="journal article" date="2019" name="Int. J. Syst. Evol. Microbiol.">
        <title>The Global Catalogue of Microorganisms (GCM) 10K type strain sequencing project: providing services to taxonomists for standard genome sequencing and annotation.</title>
        <authorList>
            <consortium name="The Broad Institute Genomics Platform"/>
            <consortium name="The Broad Institute Genome Sequencing Center for Infectious Disease"/>
            <person name="Wu L."/>
            <person name="Ma J."/>
        </authorList>
    </citation>
    <scope>NUCLEOTIDE SEQUENCE [LARGE SCALE GENOMIC DNA]</scope>
    <source>
        <strain evidence="3">JCM 16601</strain>
    </source>
</reference>
<keyword evidence="1" id="KW-0812">Transmembrane</keyword>
<keyword evidence="1" id="KW-1133">Transmembrane helix</keyword>
<dbReference type="EMBL" id="BAAAZC010000019">
    <property type="protein sequence ID" value="GAA3974756.1"/>
    <property type="molecule type" value="Genomic_DNA"/>
</dbReference>
<evidence type="ECO:0000313" key="2">
    <source>
        <dbReference type="EMBL" id="GAA3974756.1"/>
    </source>
</evidence>
<dbReference type="RefSeq" id="WP_259087727.1">
    <property type="nucleotide sequence ID" value="NZ_BAAAZC010000019.1"/>
</dbReference>
<feature type="transmembrane region" description="Helical" evidence="1">
    <location>
        <begin position="37"/>
        <end position="57"/>
    </location>
</feature>
<gene>
    <name evidence="2" type="ORF">GCM10022210_26410</name>
</gene>
<protein>
    <recommendedName>
        <fullName evidence="4">SMODS-associating 2TM beta-strand rich effector domain-containing protein</fullName>
    </recommendedName>
</protein>